<protein>
    <recommendedName>
        <fullName evidence="6">Pullulanase carbohydrate-binding module 41 domain-containing protein</fullName>
    </recommendedName>
</protein>
<dbReference type="InterPro" id="IPR013784">
    <property type="entry name" value="Carb-bd-like_fold"/>
</dbReference>
<dbReference type="AlphaFoldDB" id="A0A7M1R3R8"/>
<dbReference type="Pfam" id="PF03714">
    <property type="entry name" value="PUD"/>
    <property type="match status" value="1"/>
</dbReference>
<keyword evidence="2" id="KW-0732">Signal</keyword>
<reference evidence="7 8" key="1">
    <citation type="submission" date="2020-10" db="EMBL/GenBank/DDBJ databases">
        <title>Trueperella pecoris sp. nov. isolated from bovine and porcine specimens.</title>
        <authorList>
            <person name="Schoenecker L."/>
            <person name="Schnydrig P."/>
            <person name="Brodard I."/>
            <person name="Thomann A."/>
            <person name="Hemphill A."/>
            <person name="Rodriguez-Campos S."/>
            <person name="Perreten V."/>
            <person name="Jores J."/>
            <person name="Kittl S."/>
        </authorList>
    </citation>
    <scope>NUCLEOTIDE SEQUENCE [LARGE SCALE GENOMIC DNA]</scope>
    <source>
        <strain evidence="7 8">19OD0592</strain>
    </source>
</reference>
<dbReference type="InterPro" id="IPR005323">
    <property type="entry name" value="CBM41_pullulanase"/>
</dbReference>
<dbReference type="GO" id="GO:0005975">
    <property type="term" value="P:carbohydrate metabolic process"/>
    <property type="evidence" value="ECO:0007669"/>
    <property type="project" value="InterPro"/>
</dbReference>
<evidence type="ECO:0000256" key="2">
    <source>
        <dbReference type="ARBA" id="ARBA00022729"/>
    </source>
</evidence>
<sequence length="490" mass="54404">MSGPTNFLIRQSKTLAEQDWAWQTRPEIRDIAPGSLLSISATSTANTDGTSNSTHKATPLVELDGIPAPQVVYRADGTTVTLPDAHGVIYYKDDAKTVKAEKVENLAPGEKLKLTAAPELGYRFKLGTFSYEDQVRTIQAPVTPQKPGFDPKTGELTITEQTGVEYTIADHKAVSQKVAPGASVTVQAKPAADYVFATGADKEWTFTADKATKPLELTVHYKRTDAAYNGYKLHSWLNEKDAPEDTAFDGQDPATATRTLSDVTDAEKLGVIVYKLADNGKDWIKNTEPDVFVDLAQAKDGKLEIWIRQSDPKVYYSLQDMKDRVTKPETKEVAGEWADVAFNLDTRKVSQERSVTTTEYVWSDKTWSYEPVASTKKETQTRDLTEAEAKARTLLPGTTVAPGEWTDISFDVAKREVIQERDVLTTKYAWSSEKWTYVPTSSTSKETQTRPMTSDEAKDRTPSPPTRCSRASGQSRRWTRKRRPSPSPAT</sequence>
<feature type="domain" description="Pullulanase carbohydrate-binding module 41" evidence="6">
    <location>
        <begin position="217"/>
        <end position="316"/>
    </location>
</feature>
<dbReference type="GO" id="GO:0016798">
    <property type="term" value="F:hydrolase activity, acting on glycosyl bonds"/>
    <property type="evidence" value="ECO:0007669"/>
    <property type="project" value="UniProtKB-KW"/>
</dbReference>
<evidence type="ECO:0000256" key="3">
    <source>
        <dbReference type="ARBA" id="ARBA00022801"/>
    </source>
</evidence>
<keyword evidence="4" id="KW-0326">Glycosidase</keyword>
<evidence type="ECO:0000256" key="1">
    <source>
        <dbReference type="ARBA" id="ARBA00008061"/>
    </source>
</evidence>
<comment type="similarity">
    <text evidence="1">Belongs to the glycosyl hydrolase 13 family.</text>
</comment>
<feature type="compositionally biased region" description="Polar residues" evidence="5">
    <location>
        <begin position="438"/>
        <end position="452"/>
    </location>
</feature>
<dbReference type="RefSeq" id="WP_197554726.1">
    <property type="nucleotide sequence ID" value="NZ_CP063212.1"/>
</dbReference>
<evidence type="ECO:0000256" key="5">
    <source>
        <dbReference type="SAM" id="MobiDB-lite"/>
    </source>
</evidence>
<gene>
    <name evidence="7" type="ORF">INS90_03340</name>
</gene>
<evidence type="ECO:0000259" key="6">
    <source>
        <dbReference type="Pfam" id="PF03714"/>
    </source>
</evidence>
<name>A0A7M1R3R8_9ACTO</name>
<organism evidence="7 8">
    <name type="scientific">Trueperella pecoris</name>
    <dbReference type="NCBI Taxonomy" id="2733571"/>
    <lineage>
        <taxon>Bacteria</taxon>
        <taxon>Bacillati</taxon>
        <taxon>Actinomycetota</taxon>
        <taxon>Actinomycetes</taxon>
        <taxon>Actinomycetales</taxon>
        <taxon>Actinomycetaceae</taxon>
        <taxon>Trueperella</taxon>
    </lineage>
</organism>
<dbReference type="Proteomes" id="UP000594961">
    <property type="component" value="Chromosome"/>
</dbReference>
<dbReference type="GO" id="GO:0030246">
    <property type="term" value="F:carbohydrate binding"/>
    <property type="evidence" value="ECO:0007669"/>
    <property type="project" value="InterPro"/>
</dbReference>
<proteinExistence type="inferred from homology"/>
<dbReference type="SUPFAM" id="SSF49452">
    <property type="entry name" value="Starch-binding domain-like"/>
    <property type="match status" value="1"/>
</dbReference>
<dbReference type="EMBL" id="CP063212">
    <property type="protein sequence ID" value="QOR48324.1"/>
    <property type="molecule type" value="Genomic_DNA"/>
</dbReference>
<evidence type="ECO:0000313" key="7">
    <source>
        <dbReference type="EMBL" id="QOR48324.1"/>
    </source>
</evidence>
<feature type="region of interest" description="Disordered" evidence="5">
    <location>
        <begin position="438"/>
        <end position="490"/>
    </location>
</feature>
<accession>A0A7M1R3R8</accession>
<dbReference type="CDD" id="cd10315">
    <property type="entry name" value="CBM41_pullulanase"/>
    <property type="match status" value="1"/>
</dbReference>
<dbReference type="Gene3D" id="2.60.40.1110">
    <property type="match status" value="1"/>
</dbReference>
<evidence type="ECO:0000313" key="8">
    <source>
        <dbReference type="Proteomes" id="UP000594961"/>
    </source>
</evidence>
<keyword evidence="3" id="KW-0378">Hydrolase</keyword>
<evidence type="ECO:0000256" key="4">
    <source>
        <dbReference type="ARBA" id="ARBA00023295"/>
    </source>
</evidence>